<dbReference type="EMBL" id="GG738906">
    <property type="protein sequence ID" value="EFC38554.1"/>
    <property type="molecule type" value="Genomic_DNA"/>
</dbReference>
<dbReference type="Gene3D" id="1.10.10.60">
    <property type="entry name" value="Homeodomain-like"/>
    <property type="match status" value="1"/>
</dbReference>
<dbReference type="GO" id="GO:0000785">
    <property type="term" value="C:chromatin"/>
    <property type="evidence" value="ECO:0007669"/>
    <property type="project" value="TreeGrafter"/>
</dbReference>
<dbReference type="OMA" id="YNEMCKL"/>
<dbReference type="Gene3D" id="3.40.50.10810">
    <property type="entry name" value="Tandem AAA-ATPase domain"/>
    <property type="match status" value="2"/>
</dbReference>
<feature type="region of interest" description="Disordered" evidence="6">
    <location>
        <begin position="1"/>
        <end position="35"/>
    </location>
</feature>
<evidence type="ECO:0000313" key="9">
    <source>
        <dbReference type="Proteomes" id="UP000006671"/>
    </source>
</evidence>
<dbReference type="PANTHER" id="PTHR45623">
    <property type="entry name" value="CHROMODOMAIN-HELICASE-DNA-BINDING PROTEIN 3-RELATED-RELATED"/>
    <property type="match status" value="1"/>
</dbReference>
<dbReference type="CDD" id="cd17919">
    <property type="entry name" value="DEXHc_Snf"/>
    <property type="match status" value="1"/>
</dbReference>
<name>D2VX38_NAEGR</name>
<dbReference type="InterPro" id="IPR009462">
    <property type="entry name" value="CHD_II_SANT-like"/>
</dbReference>
<dbReference type="eggNOG" id="KOG0383">
    <property type="taxonomic scope" value="Eukaryota"/>
</dbReference>
<dbReference type="Pfam" id="PF00176">
    <property type="entry name" value="SNF2-rel_dom"/>
    <property type="match status" value="1"/>
</dbReference>
<dbReference type="RefSeq" id="XP_002671298.1">
    <property type="nucleotide sequence ID" value="XM_002671252.1"/>
</dbReference>
<evidence type="ECO:0000256" key="5">
    <source>
        <dbReference type="SAM" id="Coils"/>
    </source>
</evidence>
<feature type="compositionally biased region" description="Acidic residues" evidence="6">
    <location>
        <begin position="22"/>
        <end position="33"/>
    </location>
</feature>
<protein>
    <submittedName>
        <fullName evidence="8">Predicted protein</fullName>
    </submittedName>
</protein>
<dbReference type="GO" id="GO:0003682">
    <property type="term" value="F:chromatin binding"/>
    <property type="evidence" value="ECO:0007669"/>
    <property type="project" value="TreeGrafter"/>
</dbReference>
<dbReference type="InParanoid" id="D2VX38"/>
<dbReference type="GO" id="GO:0016887">
    <property type="term" value="F:ATP hydrolysis activity"/>
    <property type="evidence" value="ECO:0007669"/>
    <property type="project" value="TreeGrafter"/>
</dbReference>
<dbReference type="PANTHER" id="PTHR45623:SF17">
    <property type="entry name" value="CHROMODOMAIN-HELICASE-DNA-BINDING PROTEIN 3-RELATED"/>
    <property type="match status" value="1"/>
</dbReference>
<organism evidence="9">
    <name type="scientific">Naegleria gruberi</name>
    <name type="common">Amoeba</name>
    <dbReference type="NCBI Taxonomy" id="5762"/>
    <lineage>
        <taxon>Eukaryota</taxon>
        <taxon>Discoba</taxon>
        <taxon>Heterolobosea</taxon>
        <taxon>Tetramitia</taxon>
        <taxon>Eutetramitia</taxon>
        <taxon>Vahlkampfiidae</taxon>
        <taxon>Naegleria</taxon>
    </lineage>
</organism>
<dbReference type="GeneID" id="8853933"/>
<dbReference type="SMART" id="SM01146">
    <property type="entry name" value="DUF1086"/>
    <property type="match status" value="1"/>
</dbReference>
<reference evidence="8 9" key="1">
    <citation type="journal article" date="2010" name="Cell">
        <title>The genome of Naegleria gruberi illuminates early eukaryotic versatility.</title>
        <authorList>
            <person name="Fritz-Laylin L.K."/>
            <person name="Prochnik S.E."/>
            <person name="Ginger M.L."/>
            <person name="Dacks J.B."/>
            <person name="Carpenter M.L."/>
            <person name="Field M.C."/>
            <person name="Kuo A."/>
            <person name="Paredez A."/>
            <person name="Chapman J."/>
            <person name="Pham J."/>
            <person name="Shu S."/>
            <person name="Neupane R."/>
            <person name="Cipriano M."/>
            <person name="Mancuso J."/>
            <person name="Tu H."/>
            <person name="Salamov A."/>
            <person name="Lindquist E."/>
            <person name="Shapiro H."/>
            <person name="Lucas S."/>
            <person name="Grigoriev I.V."/>
            <person name="Cande W.Z."/>
            <person name="Fulton C."/>
            <person name="Rokhsar D.S."/>
            <person name="Dawson S.C."/>
        </authorList>
    </citation>
    <scope>NUCLEOTIDE SEQUENCE [LARGE SCALE GENOMIC DNA]</scope>
    <source>
        <strain evidence="8 9">NEG-M</strain>
    </source>
</reference>
<evidence type="ECO:0000256" key="2">
    <source>
        <dbReference type="ARBA" id="ARBA00022741"/>
    </source>
</evidence>
<dbReference type="InterPro" id="IPR016197">
    <property type="entry name" value="Chromo-like_dom_sf"/>
</dbReference>
<dbReference type="KEGG" id="ngr:NAEGRDRAFT_73606"/>
<dbReference type="GO" id="GO:0003677">
    <property type="term" value="F:DNA binding"/>
    <property type="evidence" value="ECO:0007669"/>
    <property type="project" value="InterPro"/>
</dbReference>
<dbReference type="VEuPathDB" id="AmoebaDB:NAEGRDRAFT_73606"/>
<dbReference type="GO" id="GO:0005524">
    <property type="term" value="F:ATP binding"/>
    <property type="evidence" value="ECO:0007669"/>
    <property type="project" value="UniProtKB-KW"/>
</dbReference>
<evidence type="ECO:0000256" key="1">
    <source>
        <dbReference type="ARBA" id="ARBA00004123"/>
    </source>
</evidence>
<keyword evidence="2" id="KW-0547">Nucleotide-binding</keyword>
<keyword evidence="3" id="KW-0067">ATP-binding</keyword>
<dbReference type="STRING" id="5762.D2VX38"/>
<comment type="subcellular location">
    <subcellularLocation>
        <location evidence="1">Nucleus</location>
    </subcellularLocation>
</comment>
<dbReference type="PROSITE" id="PS51192">
    <property type="entry name" value="HELICASE_ATP_BIND_1"/>
    <property type="match status" value="1"/>
</dbReference>
<keyword evidence="9" id="KW-1185">Reference proteome</keyword>
<evidence type="ECO:0000259" key="7">
    <source>
        <dbReference type="PROSITE" id="PS51192"/>
    </source>
</evidence>
<dbReference type="AlphaFoldDB" id="D2VX38"/>
<evidence type="ECO:0000256" key="4">
    <source>
        <dbReference type="ARBA" id="ARBA00023242"/>
    </source>
</evidence>
<dbReference type="OrthoDB" id="5857104at2759"/>
<dbReference type="Pfam" id="PF06461">
    <property type="entry name" value="CHDII_SANT-like"/>
    <property type="match status" value="1"/>
</dbReference>
<keyword evidence="4" id="KW-0539">Nucleus</keyword>
<evidence type="ECO:0000256" key="3">
    <source>
        <dbReference type="ARBA" id="ARBA00022840"/>
    </source>
</evidence>
<keyword evidence="5" id="KW-0175">Coiled coil</keyword>
<dbReference type="Gene3D" id="3.40.50.300">
    <property type="entry name" value="P-loop containing nucleotide triphosphate hydrolases"/>
    <property type="match status" value="1"/>
</dbReference>
<dbReference type="GO" id="GO:0140658">
    <property type="term" value="F:ATP-dependent chromatin remodeler activity"/>
    <property type="evidence" value="ECO:0007669"/>
    <property type="project" value="TreeGrafter"/>
</dbReference>
<dbReference type="SUPFAM" id="SSF54160">
    <property type="entry name" value="Chromo domain-like"/>
    <property type="match status" value="1"/>
</dbReference>
<dbReference type="InterPro" id="IPR014001">
    <property type="entry name" value="Helicase_ATP-bd"/>
</dbReference>
<evidence type="ECO:0000313" key="8">
    <source>
        <dbReference type="EMBL" id="EFC38554.1"/>
    </source>
</evidence>
<dbReference type="InterPro" id="IPR000330">
    <property type="entry name" value="SNF2_N"/>
</dbReference>
<feature type="coiled-coil region" evidence="5">
    <location>
        <begin position="722"/>
        <end position="773"/>
    </location>
</feature>
<proteinExistence type="predicted"/>
<dbReference type="InterPro" id="IPR027417">
    <property type="entry name" value="P-loop_NTPase"/>
</dbReference>
<dbReference type="SMART" id="SM00487">
    <property type="entry name" value="DEXDc"/>
    <property type="match status" value="1"/>
</dbReference>
<dbReference type="SUPFAM" id="SSF52540">
    <property type="entry name" value="P-loop containing nucleoside triphosphate hydrolases"/>
    <property type="match status" value="2"/>
</dbReference>
<evidence type="ECO:0000256" key="6">
    <source>
        <dbReference type="SAM" id="MobiDB-lite"/>
    </source>
</evidence>
<dbReference type="GO" id="GO:0042393">
    <property type="term" value="F:histone binding"/>
    <property type="evidence" value="ECO:0007669"/>
    <property type="project" value="TreeGrafter"/>
</dbReference>
<accession>D2VX38</accession>
<dbReference type="Proteomes" id="UP000006671">
    <property type="component" value="Unassembled WGS sequence"/>
</dbReference>
<dbReference type="GO" id="GO:0005634">
    <property type="term" value="C:nucleus"/>
    <property type="evidence" value="ECO:0007669"/>
    <property type="project" value="UniProtKB-SubCell"/>
</dbReference>
<feature type="domain" description="Helicase ATP-binding" evidence="7">
    <location>
        <begin position="215"/>
        <end position="381"/>
    </location>
</feature>
<gene>
    <name evidence="8" type="ORF">NAEGRDRAFT_73606</name>
</gene>
<dbReference type="InterPro" id="IPR038718">
    <property type="entry name" value="SNF2-like_sf"/>
</dbReference>
<sequence length="1033" mass="121244">MRRRINKNQQQPRTNKKRELSESESETSDDDSSNYDQLESLLKKQKNINENFNDTNEVDNIIKREKGNFLVKVRSKSYWDTVWMSREELNRKATFKLLWFENNYGTNSSVNLLNNDWTKIDYLLDEPKPGQYLVKWRGLPISESTLETKSKIISNTSNIEFEKHYSHFKNRKSFKCPTNDEIEKIRIGFQYDSMTLTNPHTELMSYQKQAVEWLISSWKKHDNCVLSDEPGLGKTVQTISFLSIMKRYLSGPFLIVTPPQRLPFWNSQLEVWAPELVTATFIGSNQDKQMIKRHLIQDKNNFYSNVILTTFDSMILDESWFKLHNWPIIVLDQAHKIRNSKTKSFSLMKRLQYNFLLLVSENIYTGTTHDEYKEILDLARISPNSILRREKNNLKDVFKPKSDLIIEIPLSPLQKNYLAKIFRQNSSVLCQVFDEKNYSKENKDRLIRAYQQLSNACNHPYLNIASEDEPQRHDPVAYFNTYLQASPKLLVLERLLEKFSQQNVIIFSSFPCIIEEMLIQQKKNYSIITSENVNNVTTEKIVLIYHKTRLIPVKFNHFDYIIMFDSDWNPTLDNSQIERFFTIGKDTKVIRLMCAKELERFQLELSEKDNLKGFFNKRINDLDKAFRSIAKELLLGEQDQLNALNDASRLELSNQDIENMLSKGLQSVEKDSTVTTNITTSNRYWCHVFGIPSTNQIVDISTQNDVLYIPTMNSFLNYDIHLEEKKDDFEEYSSEYQSMNIALELSNTVESLVVDVENIKKALEKTADKEKRRNLVDVLRKKEFKIEEESIRLRIYSRQMKNSNIRIISPTNVLVKGFTRKERLVFYQTILRYGLGIGSTQDGKWQQFYSIINPKLRGKSIQEIKEFGAFILDHLSEQVDQNYSHYSDGTPTDSINGTKILQRIGSMFLVHSIVEKYSQFPIETNFDISFVESVLELNERSTDFFEMEKPTTDWKLVHDLIVLRGCTKYGFARWDQILQDDTFEFTTLKTIISSLFQNSKKMKIDFLNNRLIKLLECLSAEFAKQKNKLSIID</sequence>